<keyword evidence="6" id="KW-0472">Membrane</keyword>
<evidence type="ECO:0000256" key="2">
    <source>
        <dbReference type="ARBA" id="ARBA00022630"/>
    </source>
</evidence>
<evidence type="ECO:0000256" key="6">
    <source>
        <dbReference type="SAM" id="Phobius"/>
    </source>
</evidence>
<keyword evidence="7" id="KW-0503">Monooxygenase</keyword>
<dbReference type="PANTHER" id="PTHR23023">
    <property type="entry name" value="DIMETHYLANILINE MONOOXYGENASE"/>
    <property type="match status" value="1"/>
</dbReference>
<gene>
    <name evidence="7" type="ORF">QBC47DRAFT_308157</name>
</gene>
<evidence type="ECO:0000313" key="7">
    <source>
        <dbReference type="EMBL" id="KAK1751490.1"/>
    </source>
</evidence>
<name>A0AAJ0B4E5_9PEZI</name>
<comment type="similarity">
    <text evidence="1">Belongs to the FMO family.</text>
</comment>
<dbReference type="InterPro" id="IPR020946">
    <property type="entry name" value="Flavin_mOase-like"/>
</dbReference>
<dbReference type="SUPFAM" id="SSF51905">
    <property type="entry name" value="FAD/NAD(P)-binding domain"/>
    <property type="match status" value="1"/>
</dbReference>
<keyword evidence="4" id="KW-0521">NADP</keyword>
<keyword evidence="6" id="KW-0812">Transmembrane</keyword>
<dbReference type="AlphaFoldDB" id="A0AAJ0B4E5"/>
<dbReference type="PIRSF" id="PIRSF000332">
    <property type="entry name" value="FMO"/>
    <property type="match status" value="1"/>
</dbReference>
<dbReference type="Gene3D" id="3.50.50.60">
    <property type="entry name" value="FAD/NAD(P)-binding domain"/>
    <property type="match status" value="2"/>
</dbReference>
<feature type="transmembrane region" description="Helical" evidence="6">
    <location>
        <begin position="576"/>
        <end position="604"/>
    </location>
</feature>
<keyword evidence="8" id="KW-1185">Reference proteome</keyword>
<comment type="caution">
    <text evidence="7">The sequence shown here is derived from an EMBL/GenBank/DDBJ whole genome shotgun (WGS) entry which is preliminary data.</text>
</comment>
<dbReference type="GO" id="GO:0050661">
    <property type="term" value="F:NADP binding"/>
    <property type="evidence" value="ECO:0007669"/>
    <property type="project" value="InterPro"/>
</dbReference>
<proteinExistence type="inferred from homology"/>
<keyword evidence="5" id="KW-0560">Oxidoreductase</keyword>
<sequence>MKVAIIGAGPSGLVTLKYLLAADRALGTEPVEVKLFEAEDAVGGTFYARMYEDGELVSSKQLTCFSDFRAGHDEPDFLSAKRYLEYLNEYCEEFRLMPYIHLSTKVVSITRGRVPKAPRHIVTYQTGATGEEHQWECDAVAVCAGLHVTPNIPEIPGIENIPFRIHSSEFKSRSQFGVDRTVMVMGGGETASDVAYLAVTASTKRVIMSHRYGFHFAPKRNLNPALFPIFGGKPGKELTIPLDNARASLFDTSYVHPLLRDSMALWVFYNRYVRGILWLTTGTPGGYDQLVGEPDKEYDHVSRMFFNKSNKVAAYVSAPYRKTLNRGIIQRIRSAVIQVAIPDTGGRQVDLAPWPERINPDGTVVFRPTGRPEYERLKHEEIKPDMVVFCTGYRQEFPFFAKQNASDKGRPYRLANETNVRGIWHRDDPTVGFIGFLRPNLGAIPPLAEMQAQLWVLHLLAPSRIPKPLHPRDEPHFRLHHPDDSRIHYGVDHESYVYQLALDMNSALGVWDVLMYSLRGSEGAWKMPLVWAFGSNLNARFRVRGPWKWDGAEEIMKGEMWETMKRRRWFFTISDIFFLTVLPMSIFGPASLVCWIYATIYWVLFGVEPGYGGYDCYGNKLPSNRW</sequence>
<dbReference type="Proteomes" id="UP001239445">
    <property type="component" value="Unassembled WGS sequence"/>
</dbReference>
<evidence type="ECO:0000256" key="4">
    <source>
        <dbReference type="ARBA" id="ARBA00022857"/>
    </source>
</evidence>
<dbReference type="InterPro" id="IPR000960">
    <property type="entry name" value="Flavin_mOase"/>
</dbReference>
<evidence type="ECO:0000313" key="8">
    <source>
        <dbReference type="Proteomes" id="UP001239445"/>
    </source>
</evidence>
<organism evidence="7 8">
    <name type="scientific">Echria macrotheca</name>
    <dbReference type="NCBI Taxonomy" id="438768"/>
    <lineage>
        <taxon>Eukaryota</taxon>
        <taxon>Fungi</taxon>
        <taxon>Dikarya</taxon>
        <taxon>Ascomycota</taxon>
        <taxon>Pezizomycotina</taxon>
        <taxon>Sordariomycetes</taxon>
        <taxon>Sordariomycetidae</taxon>
        <taxon>Sordariales</taxon>
        <taxon>Schizotheciaceae</taxon>
        <taxon>Echria</taxon>
    </lineage>
</organism>
<evidence type="ECO:0000256" key="5">
    <source>
        <dbReference type="ARBA" id="ARBA00023002"/>
    </source>
</evidence>
<dbReference type="InterPro" id="IPR036188">
    <property type="entry name" value="FAD/NAD-bd_sf"/>
</dbReference>
<evidence type="ECO:0000256" key="3">
    <source>
        <dbReference type="ARBA" id="ARBA00022827"/>
    </source>
</evidence>
<dbReference type="GO" id="GO:0004499">
    <property type="term" value="F:N,N-dimethylaniline monooxygenase activity"/>
    <property type="evidence" value="ECO:0007669"/>
    <property type="project" value="InterPro"/>
</dbReference>
<protein>
    <submittedName>
        <fullName evidence="7">Dimethylaniline monooxygenase</fullName>
    </submittedName>
</protein>
<keyword evidence="6" id="KW-1133">Transmembrane helix</keyword>
<accession>A0AAJ0B4E5</accession>
<keyword evidence="2" id="KW-0285">Flavoprotein</keyword>
<keyword evidence="3" id="KW-0274">FAD</keyword>
<evidence type="ECO:0000256" key="1">
    <source>
        <dbReference type="ARBA" id="ARBA00009183"/>
    </source>
</evidence>
<dbReference type="GO" id="GO:0050660">
    <property type="term" value="F:flavin adenine dinucleotide binding"/>
    <property type="evidence" value="ECO:0007669"/>
    <property type="project" value="InterPro"/>
</dbReference>
<reference evidence="7" key="1">
    <citation type="submission" date="2023-06" db="EMBL/GenBank/DDBJ databases">
        <title>Genome-scale phylogeny and comparative genomics of the fungal order Sordariales.</title>
        <authorList>
            <consortium name="Lawrence Berkeley National Laboratory"/>
            <person name="Hensen N."/>
            <person name="Bonometti L."/>
            <person name="Westerberg I."/>
            <person name="Brannstrom I.O."/>
            <person name="Guillou S."/>
            <person name="Cros-Aarteil S."/>
            <person name="Calhoun S."/>
            <person name="Haridas S."/>
            <person name="Kuo A."/>
            <person name="Mondo S."/>
            <person name="Pangilinan J."/>
            <person name="Riley R."/>
            <person name="Labutti K."/>
            <person name="Andreopoulos B."/>
            <person name="Lipzen A."/>
            <person name="Chen C."/>
            <person name="Yanf M."/>
            <person name="Daum C."/>
            <person name="Ng V."/>
            <person name="Clum A."/>
            <person name="Steindorff A."/>
            <person name="Ohm R."/>
            <person name="Martin F."/>
            <person name="Silar P."/>
            <person name="Natvig D."/>
            <person name="Lalanne C."/>
            <person name="Gautier V."/>
            <person name="Ament-Velasquez S.L."/>
            <person name="Kruys A."/>
            <person name="Hutchinson M.I."/>
            <person name="Powell A.J."/>
            <person name="Barry K."/>
            <person name="Miller A.N."/>
            <person name="Grigoriev I.V."/>
            <person name="Debuchy R."/>
            <person name="Gladieux P."/>
            <person name="Thoren M.H."/>
            <person name="Johannesson H."/>
        </authorList>
    </citation>
    <scope>NUCLEOTIDE SEQUENCE</scope>
    <source>
        <strain evidence="7">PSN4</strain>
    </source>
</reference>
<dbReference type="InterPro" id="IPR050346">
    <property type="entry name" value="FMO-like"/>
</dbReference>
<dbReference type="PRINTS" id="PR00370">
    <property type="entry name" value="FMOXYGENASE"/>
</dbReference>
<dbReference type="EMBL" id="MU839842">
    <property type="protein sequence ID" value="KAK1751490.1"/>
    <property type="molecule type" value="Genomic_DNA"/>
</dbReference>
<dbReference type="Pfam" id="PF00743">
    <property type="entry name" value="FMO-like"/>
    <property type="match status" value="2"/>
</dbReference>